<feature type="domain" description="Peptidase M16 C-terminal" evidence="3">
    <location>
        <begin position="167"/>
        <end position="339"/>
    </location>
</feature>
<gene>
    <name evidence="4" type="ORF">B0I27_103181</name>
</gene>
<dbReference type="Proteomes" id="UP000238034">
    <property type="component" value="Unassembled WGS sequence"/>
</dbReference>
<reference evidence="4 5" key="1">
    <citation type="submission" date="2018-03" db="EMBL/GenBank/DDBJ databases">
        <title>Genomic Encyclopedia of Type Strains, Phase III (KMG-III): the genomes of soil and plant-associated and newly described type strains.</title>
        <authorList>
            <person name="Whitman W."/>
        </authorList>
    </citation>
    <scope>NUCLEOTIDE SEQUENCE [LARGE SCALE GENOMIC DNA]</scope>
    <source>
        <strain evidence="4 5">CGMCC 1.9313</strain>
    </source>
</reference>
<evidence type="ECO:0000259" key="2">
    <source>
        <dbReference type="Pfam" id="PF00675"/>
    </source>
</evidence>
<dbReference type="InterPro" id="IPR050361">
    <property type="entry name" value="MPP/UQCRC_Complex"/>
</dbReference>
<dbReference type="InterPro" id="IPR011249">
    <property type="entry name" value="Metalloenz_LuxS/M16"/>
</dbReference>
<dbReference type="PANTHER" id="PTHR11851">
    <property type="entry name" value="METALLOPROTEASE"/>
    <property type="match status" value="1"/>
</dbReference>
<dbReference type="RefSeq" id="WP_106292306.1">
    <property type="nucleotide sequence ID" value="NZ_PVTH01000003.1"/>
</dbReference>
<dbReference type="Pfam" id="PF00675">
    <property type="entry name" value="Peptidase_M16"/>
    <property type="match status" value="1"/>
</dbReference>
<dbReference type="Gene3D" id="3.30.830.10">
    <property type="entry name" value="Metalloenzyme, LuxS/M16 peptidase-like"/>
    <property type="match status" value="2"/>
</dbReference>
<feature type="domain" description="Peptidase M16 N-terminal" evidence="2">
    <location>
        <begin position="20"/>
        <end position="159"/>
    </location>
</feature>
<keyword evidence="5" id="KW-1185">Reference proteome</keyword>
<sequence>MDYEVFTLPNGIRLLFKPSTSSVSHACIVINTGSRDEPEGKDGLAHFIEHLLFKKTEKRSTHQILNYLEAVGGDLNAYTTKEYTCIHASILNPYLRKALDLFEDLVFHSQFPVKEMDKEKGVILDEIASYQDQPEEAIQDDFEDLLFSGHALGRNILGTPESVMAFEQQDIFSFLKANYNTEEIVIGVNGNYTSKEISRLFTSIFDKIPANVNKPVRTAPGYTPVTRSVDKAISQTHCVIGNQAYSIYDEKKTGLLLLNNILGGNGMSSLLNLTIREKYGIAYTIESNFTPMCDSGIFSIYFGTDAEKSDRALKLVHKQLRLLRENKMSDITLDRAKKKINGQIALGEDNRMGLIIGMCKSLIDHGRAESLEEIFARINAITPSSIQEIANEIFDPANISTLTFVPNEAE</sequence>
<dbReference type="InterPro" id="IPR007863">
    <property type="entry name" value="Peptidase_M16_C"/>
</dbReference>
<dbReference type="InterPro" id="IPR011765">
    <property type="entry name" value="Pept_M16_N"/>
</dbReference>
<evidence type="ECO:0000259" key="3">
    <source>
        <dbReference type="Pfam" id="PF05193"/>
    </source>
</evidence>
<evidence type="ECO:0000313" key="5">
    <source>
        <dbReference type="Proteomes" id="UP000238034"/>
    </source>
</evidence>
<accession>A0A2T0U716</accession>
<name>A0A2T0U716_9SPHI</name>
<evidence type="ECO:0000313" key="4">
    <source>
        <dbReference type="EMBL" id="PRY53711.1"/>
    </source>
</evidence>
<dbReference type="SUPFAM" id="SSF63411">
    <property type="entry name" value="LuxS/MPP-like metallohydrolase"/>
    <property type="match status" value="2"/>
</dbReference>
<dbReference type="AlphaFoldDB" id="A0A2T0U716"/>
<dbReference type="GO" id="GO:0046872">
    <property type="term" value="F:metal ion binding"/>
    <property type="evidence" value="ECO:0007669"/>
    <property type="project" value="InterPro"/>
</dbReference>
<dbReference type="Pfam" id="PF05193">
    <property type="entry name" value="Peptidase_M16_C"/>
    <property type="match status" value="1"/>
</dbReference>
<comment type="similarity">
    <text evidence="1">Belongs to the peptidase M16 family.</text>
</comment>
<evidence type="ECO:0000256" key="1">
    <source>
        <dbReference type="ARBA" id="ARBA00007261"/>
    </source>
</evidence>
<organism evidence="4 5">
    <name type="scientific">Arcticibacter pallidicorallinus</name>
    <dbReference type="NCBI Taxonomy" id="1259464"/>
    <lineage>
        <taxon>Bacteria</taxon>
        <taxon>Pseudomonadati</taxon>
        <taxon>Bacteroidota</taxon>
        <taxon>Sphingobacteriia</taxon>
        <taxon>Sphingobacteriales</taxon>
        <taxon>Sphingobacteriaceae</taxon>
        <taxon>Arcticibacter</taxon>
    </lineage>
</organism>
<dbReference type="PANTHER" id="PTHR11851:SF49">
    <property type="entry name" value="MITOCHONDRIAL-PROCESSING PEPTIDASE SUBUNIT ALPHA"/>
    <property type="match status" value="1"/>
</dbReference>
<protein>
    <submittedName>
        <fullName evidence="4">Putative Zn-dependent peptidase</fullName>
    </submittedName>
</protein>
<proteinExistence type="inferred from homology"/>
<comment type="caution">
    <text evidence="4">The sequence shown here is derived from an EMBL/GenBank/DDBJ whole genome shotgun (WGS) entry which is preliminary data.</text>
</comment>
<dbReference type="EMBL" id="PVTH01000003">
    <property type="protein sequence ID" value="PRY53711.1"/>
    <property type="molecule type" value="Genomic_DNA"/>
</dbReference>
<dbReference type="OrthoDB" id="9811314at2"/>